<dbReference type="GO" id="GO:0050518">
    <property type="term" value="F:2-C-methyl-D-erythritol 4-phosphate cytidylyltransferase activity"/>
    <property type="evidence" value="ECO:0007669"/>
    <property type="project" value="UniProtKB-ARBA"/>
</dbReference>
<dbReference type="Pfam" id="PF01128">
    <property type="entry name" value="IspD"/>
    <property type="match status" value="1"/>
</dbReference>
<proteinExistence type="predicted"/>
<keyword evidence="2 3" id="KW-0548">Nucleotidyltransferase</keyword>
<dbReference type="InterPro" id="IPR034683">
    <property type="entry name" value="IspD/TarI"/>
</dbReference>
<dbReference type="RefSeq" id="WP_110041882.1">
    <property type="nucleotide sequence ID" value="NZ_CP054613.1"/>
</dbReference>
<reference evidence="3 4" key="1">
    <citation type="submission" date="2018-05" db="EMBL/GenBank/DDBJ databases">
        <title>Genomic Encyclopedia of Type Strains, Phase III (KMG-III): the genomes of soil and plant-associated and newly described type strains.</title>
        <authorList>
            <person name="Whitman W."/>
        </authorList>
    </citation>
    <scope>NUCLEOTIDE SEQUENCE [LARGE SCALE GENOMIC DNA]</scope>
    <source>
        <strain evidence="3 4">CECT 5696</strain>
    </source>
</reference>
<comment type="caution">
    <text evidence="3">The sequence shown here is derived from an EMBL/GenBank/DDBJ whole genome shotgun (WGS) entry which is preliminary data.</text>
</comment>
<dbReference type="CDD" id="cd02516">
    <property type="entry name" value="CDP-ME_synthetase"/>
    <property type="match status" value="1"/>
</dbReference>
<dbReference type="PANTHER" id="PTHR43015:SF1">
    <property type="entry name" value="D-RIBITOL-5-PHOSPHATE CYTIDYLYLTRANSFERASE"/>
    <property type="match status" value="1"/>
</dbReference>
<name>A0A2V2YZN0_9BACL</name>
<dbReference type="Gene3D" id="3.90.550.10">
    <property type="entry name" value="Spore Coat Polysaccharide Biosynthesis Protein SpsA, Chain A"/>
    <property type="match status" value="1"/>
</dbReference>
<evidence type="ECO:0000313" key="4">
    <source>
        <dbReference type="Proteomes" id="UP000246635"/>
    </source>
</evidence>
<dbReference type="GO" id="GO:0005829">
    <property type="term" value="C:cytosol"/>
    <property type="evidence" value="ECO:0007669"/>
    <property type="project" value="TreeGrafter"/>
</dbReference>
<dbReference type="EMBL" id="QGTQ01000001">
    <property type="protein sequence ID" value="PWW08335.1"/>
    <property type="molecule type" value="Genomic_DNA"/>
</dbReference>
<protein>
    <submittedName>
        <fullName evidence="3">2-C-methyl-D-erythritol 4-phosphate cytidylyltransferase</fullName>
    </submittedName>
</protein>
<keyword evidence="1 3" id="KW-0808">Transferase</keyword>
<accession>A0A2V2YZN0</accession>
<dbReference type="InterPro" id="IPR029044">
    <property type="entry name" value="Nucleotide-diphossugar_trans"/>
</dbReference>
<evidence type="ECO:0000256" key="1">
    <source>
        <dbReference type="ARBA" id="ARBA00022679"/>
    </source>
</evidence>
<evidence type="ECO:0000313" key="3">
    <source>
        <dbReference type="EMBL" id="PWW08335.1"/>
    </source>
</evidence>
<dbReference type="PROSITE" id="PS01295">
    <property type="entry name" value="ISPD"/>
    <property type="match status" value="1"/>
</dbReference>
<dbReference type="SUPFAM" id="SSF53448">
    <property type="entry name" value="Nucleotide-diphospho-sugar transferases"/>
    <property type="match status" value="1"/>
</dbReference>
<sequence length="238" mass="26882">MNTALIFAGGTGQRMNTYARPKQFLELHGKPIILYTLEHFERHPEIDNIVVVCLSSWIDELKLLLRRYDIEKVSQIVPGGETGHDSIYRGLRALTVVCQADDIVLIHDGVRPLITKELISTNIAKAKMHGTAITVEPAIESVIQSSNGDQIDGVPRRASMYTAKAPQTFRFALIWEYYQRAHNEGMLTIDSAHLLSLFNVEMHMVKSPPNNMKITTPTDFYIFRALHEAIENQQILGI</sequence>
<dbReference type="GO" id="GO:0008299">
    <property type="term" value="P:isoprenoid biosynthetic process"/>
    <property type="evidence" value="ECO:0007669"/>
    <property type="project" value="InterPro"/>
</dbReference>
<dbReference type="NCBIfam" id="NF001183">
    <property type="entry name" value="PRK00155.1-3"/>
    <property type="match status" value="1"/>
</dbReference>
<dbReference type="FunFam" id="3.90.550.10:FF:000003">
    <property type="entry name" value="2-C-methyl-D-erythritol 4-phosphate cytidylyltransferase"/>
    <property type="match status" value="1"/>
</dbReference>
<gene>
    <name evidence="3" type="ORF">DFQ01_10156</name>
</gene>
<dbReference type="PANTHER" id="PTHR43015">
    <property type="entry name" value="D-RIBITOL-5-PHOSPHATE CYTIDYLYLTRANSFERASE"/>
    <property type="match status" value="1"/>
</dbReference>
<evidence type="ECO:0000256" key="2">
    <source>
        <dbReference type="ARBA" id="ARBA00022695"/>
    </source>
</evidence>
<dbReference type="Proteomes" id="UP000246635">
    <property type="component" value="Unassembled WGS sequence"/>
</dbReference>
<organism evidence="3 4">
    <name type="scientific">Paenibacillus cellulosilyticus</name>
    <dbReference type="NCBI Taxonomy" id="375489"/>
    <lineage>
        <taxon>Bacteria</taxon>
        <taxon>Bacillati</taxon>
        <taxon>Bacillota</taxon>
        <taxon>Bacilli</taxon>
        <taxon>Bacillales</taxon>
        <taxon>Paenibacillaceae</taxon>
        <taxon>Paenibacillus</taxon>
    </lineage>
</organism>
<dbReference type="OrthoDB" id="9806837at2"/>
<dbReference type="AlphaFoldDB" id="A0A2V2YZN0"/>
<dbReference type="InterPro" id="IPR018294">
    <property type="entry name" value="ISPD_synthase_CS"/>
</dbReference>
<keyword evidence="4" id="KW-1185">Reference proteome</keyword>